<evidence type="ECO:0000313" key="14">
    <source>
        <dbReference type="EMBL" id="OTF74096.1"/>
    </source>
</evidence>
<feature type="region of interest" description="Disordered" evidence="12">
    <location>
        <begin position="372"/>
        <end position="393"/>
    </location>
</feature>
<dbReference type="PROSITE" id="PS51024">
    <property type="entry name" value="ZF_FCS"/>
    <property type="match status" value="1"/>
</dbReference>
<evidence type="ECO:0000256" key="3">
    <source>
        <dbReference type="ARBA" id="ARBA00022737"/>
    </source>
</evidence>
<dbReference type="PANTHER" id="PTHR12247">
    <property type="entry name" value="POLYCOMB GROUP PROTEIN"/>
    <property type="match status" value="1"/>
</dbReference>
<keyword evidence="8" id="KW-0804">Transcription</keyword>
<evidence type="ECO:0000256" key="11">
    <source>
        <dbReference type="PROSITE-ProRule" id="PRU00459"/>
    </source>
</evidence>
<dbReference type="InterPro" id="IPR004092">
    <property type="entry name" value="Mbt"/>
</dbReference>
<reference evidence="14 15" key="1">
    <citation type="submission" date="2017-03" db="EMBL/GenBank/DDBJ databases">
        <title>Genome Survey of Euroglyphus maynei.</title>
        <authorList>
            <person name="Arlian L.G."/>
            <person name="Morgan M.S."/>
            <person name="Rider S.D."/>
        </authorList>
    </citation>
    <scope>NUCLEOTIDE SEQUENCE [LARGE SCALE GENOMIC DNA]</scope>
    <source>
        <strain evidence="14">Arlian Lab</strain>
        <tissue evidence="14">Whole body</tissue>
    </source>
</reference>
<feature type="compositionally biased region" description="Low complexity" evidence="12">
    <location>
        <begin position="1566"/>
        <end position="1589"/>
    </location>
</feature>
<feature type="compositionally biased region" description="Polar residues" evidence="12">
    <location>
        <begin position="613"/>
        <end position="622"/>
    </location>
</feature>
<feature type="region of interest" description="Disordered" evidence="12">
    <location>
        <begin position="536"/>
        <end position="569"/>
    </location>
</feature>
<keyword evidence="2" id="KW-0479">Metal-binding</keyword>
<dbReference type="CDD" id="cd20098">
    <property type="entry name" value="MBT_dSfmbt-like_rpt2"/>
    <property type="match status" value="1"/>
</dbReference>
<comment type="caution">
    <text evidence="14">The sequence shown here is derived from an EMBL/GenBank/DDBJ whole genome shotgun (WGS) entry which is preliminary data.</text>
</comment>
<organism evidence="14 15">
    <name type="scientific">Euroglyphus maynei</name>
    <name type="common">Mayne's house dust mite</name>
    <dbReference type="NCBI Taxonomy" id="6958"/>
    <lineage>
        <taxon>Eukaryota</taxon>
        <taxon>Metazoa</taxon>
        <taxon>Ecdysozoa</taxon>
        <taxon>Arthropoda</taxon>
        <taxon>Chelicerata</taxon>
        <taxon>Arachnida</taxon>
        <taxon>Acari</taxon>
        <taxon>Acariformes</taxon>
        <taxon>Sarcoptiformes</taxon>
        <taxon>Astigmata</taxon>
        <taxon>Psoroptidia</taxon>
        <taxon>Analgoidea</taxon>
        <taxon>Pyroglyphidae</taxon>
        <taxon>Pyroglyphinae</taxon>
        <taxon>Euroglyphus</taxon>
    </lineage>
</organism>
<dbReference type="SUPFAM" id="SSF47769">
    <property type="entry name" value="SAM/Pointed domain"/>
    <property type="match status" value="1"/>
</dbReference>
<feature type="compositionally biased region" description="Polar residues" evidence="12">
    <location>
        <begin position="1042"/>
        <end position="1057"/>
    </location>
</feature>
<dbReference type="GO" id="GO:0006325">
    <property type="term" value="P:chromatin organization"/>
    <property type="evidence" value="ECO:0007669"/>
    <property type="project" value="UniProtKB-KW"/>
</dbReference>
<evidence type="ECO:0000256" key="8">
    <source>
        <dbReference type="ARBA" id="ARBA00023163"/>
    </source>
</evidence>
<proteinExistence type="predicted"/>
<feature type="compositionally biased region" description="Low complexity" evidence="12">
    <location>
        <begin position="539"/>
        <end position="569"/>
    </location>
</feature>
<keyword evidence="7" id="KW-0805">Transcription regulation</keyword>
<feature type="repeat" description="MBT" evidence="11">
    <location>
        <begin position="1422"/>
        <end position="1532"/>
    </location>
</feature>
<sequence length="1887" mass="209127">MSQVHHQSSAIQVDNENSSENYNQSSNAVASNSSVSDDNNNCGNIQQSTTSNVVIQIAQQQSQSIRTSASNGIHRTIVSSSSSSPSTIHHHNQPQSRIQYLEIPAENFRIATTGSHLQSSGESTTTTSTTTIGGSNIQQKYIKINPGYRIVKQHQSSTVNLIPVSTITTSASAVHLNQQFDLSSLISSAPKQLLNSSSSSTSETTSTQSTFPVAISSAGATSSTVTGSNNTTTRLISRMPITDEGIGVCKRCNNVGVKDTFYGKGKQFCSPQCVRGIPQIISSNHPHLPHQTKVKIIKMLQPVTTTTTNSSSGIGIGDNSDQQQPQQVVMLGTPISAITSGAQNIKGLTSIQIPAQQSSSDSGKSSIIAVTSTGGDVQDSSSSSTPSSNLKPRTLIIRQGTQLNRSVHPTLINQKQFAQHLATVTSQQQQNSIQIDPSNVSIATNPSSTLIQHQQQGSAGSPTTTKNVKRNYSKIVTVSSSGHQATQTTTTGGQIQLPSNGTLLAVQLNQNFTNSNCQSPTTQVLQVPHQPMVKRIKRNSGQQQNGQPSQSINSTTKRSRSKSGSSTILSTTTATTQSFLSMDNSNSSIISQNTMDNSDSSRMMTTTPTSTSLINAEQSQNKSSLTPLSTTTTTSSSPSTSNSILINQLKKPVVLVHNGSCVSNNPNATTQSSTLASTSASSIQTNSSGQLFVQLASISTSSLSSNSSNTPPIQIQSQLRTATTLPTTISNQQLQQFLQQNNLRIQHQQITGLHPGSTTQIIPIRNATATTLATITPNNNSCQSQQQQQQQYLGQSSDLSRGPSHLVQIQTPNQIQNLQNQTSASATVLQSNNLAHLASSNNIPKQSSTQETRPEQISTRPIPPAQLQLQQQQIKNVIPVLSSNSLPPTTTNNNNHVSNSTPALSPLPPEPKPISCLEQIKALDEAIESAMQSLPSNLFQRQSGIGNQNIILTNYVQTTLNSTSQSNHLPTQSLHQQNTYYPPIWWLIFEKYGFDRCVPVWAFPNMPLNQEWAQIFPTSYDDEQQSKNIYVELKLSDLDLNGNQPQPSNGLTNSVNNTPGTPPNKSKSKNNKTSSFDFAASPQLNNNNNTSLDENKFWIAKIVGHSGYYIRLRFLGIEHLSTTKYDFWANIRIRNLYPIGYAKQNNYEYRAPFNVCDLNPNYATYVRRFFSSNNNASIESDLYTSFLQRIETKLKPGLKVEAIDKTRLCCFRVATIQQVIGQRCFVRYDGEAPNDLNPGWWAHINSEQIRPVGWSQLVGHKLFASHDYAKKSLRLGIQNIHKNIESNRNIPDWNKMGVLKKFEYINEEILFREGMKLEVVNPMDLSQICVATVRKVLRYNFLVLSIDEVNHDAQSSLQRLQTSPVRSSSPTVLFGSQSSTSPLELEERMFCLHASSPYILPAGFCKMFDIPLQTPTGYKREFNWVEYCQYSNSLMAPTNLFSYKQFITDDSENGFHTVCLSQSFEEGMLLEAVDMLEPNLICLAVIKRRCGRLLLLHFIGWADNFDQWCDCCSPNIFPVGYCDLVEYPLQGPPSQQNGTNGGGSKKKRQNNQAYVPFNNRRKNTKKSPMTPSPSKSLLSKYSHQQQSDSIIDDDSIQSSSYDSTIRNVMGEVDDYKVFVNEDFDKSSLNRSVNLNSLLPNHNDSFEEEEEEEETDIWTQIADRERSELYNFLSWNEEITNVGRFDFHNKFTISLPTNISDSAGSHFYFNDPLLKQKYLRLKLENDKHSFDIHWNFNETNNKLLYYHNKEDDDDDSKCVQVFDSYHYFDPEDVRNGPDGTQDLRMLPHWSPKQVSKFLYRNGFADLCDSILLYKIDGKKLLSLSKHQSIQLSLTSSTTNRLLAFIDCIRKRLMAIHHQYSGSPNHHVSNAASSTTPVMATTSSSSYYR</sequence>
<keyword evidence="9" id="KW-0539">Nucleus</keyword>
<feature type="repeat" description="MBT" evidence="11">
    <location>
        <begin position="1045"/>
        <end position="1152"/>
    </location>
</feature>
<protein>
    <submittedName>
        <fullName evidence="14">Mbt repeat containing protein</fullName>
    </submittedName>
</protein>
<name>A0A1Y3B392_EURMA</name>
<dbReference type="GO" id="GO:0045892">
    <property type="term" value="P:negative regulation of DNA-templated transcription"/>
    <property type="evidence" value="ECO:0007669"/>
    <property type="project" value="TreeGrafter"/>
</dbReference>
<feature type="compositionally biased region" description="Polar residues" evidence="12">
    <location>
        <begin position="586"/>
        <end position="597"/>
    </location>
</feature>
<feature type="domain" description="FCS-type" evidence="13">
    <location>
        <begin position="240"/>
        <end position="275"/>
    </location>
</feature>
<evidence type="ECO:0000256" key="2">
    <source>
        <dbReference type="ARBA" id="ARBA00022723"/>
    </source>
</evidence>
<keyword evidence="3" id="KW-0677">Repeat</keyword>
<feature type="compositionally biased region" description="Polar residues" evidence="12">
    <location>
        <begin position="1"/>
        <end position="14"/>
    </location>
</feature>
<dbReference type="PROSITE" id="PS51079">
    <property type="entry name" value="MBT"/>
    <property type="match status" value="3"/>
</dbReference>
<dbReference type="Gene3D" id="3.30.60.160">
    <property type="match status" value="1"/>
</dbReference>
<dbReference type="InterPro" id="IPR012313">
    <property type="entry name" value="Znf_FCS"/>
</dbReference>
<dbReference type="CDD" id="cd20100">
    <property type="entry name" value="MBT_dSfmbt-like_rpt4"/>
    <property type="match status" value="1"/>
</dbReference>
<dbReference type="CDD" id="cd20099">
    <property type="entry name" value="MBT_dSfmbt-like_rpt3"/>
    <property type="match status" value="1"/>
</dbReference>
<evidence type="ECO:0000256" key="10">
    <source>
        <dbReference type="PROSITE-ProRule" id="PRU00367"/>
    </source>
</evidence>
<dbReference type="GO" id="GO:0003682">
    <property type="term" value="F:chromatin binding"/>
    <property type="evidence" value="ECO:0007669"/>
    <property type="project" value="TreeGrafter"/>
</dbReference>
<keyword evidence="6" id="KW-0156">Chromatin regulator</keyword>
<feature type="compositionally biased region" description="Low complexity" evidence="12">
    <location>
        <begin position="15"/>
        <end position="41"/>
    </location>
</feature>
<feature type="region of interest" description="Disordered" evidence="12">
    <location>
        <begin position="838"/>
        <end position="858"/>
    </location>
</feature>
<feature type="compositionally biased region" description="Polar residues" evidence="12">
    <location>
        <begin position="843"/>
        <end position="858"/>
    </location>
</feature>
<feature type="region of interest" description="Disordered" evidence="12">
    <location>
        <begin position="1533"/>
        <end position="1596"/>
    </location>
</feature>
<dbReference type="InterPro" id="IPR038603">
    <property type="entry name" value="Znf_FCS_sf"/>
</dbReference>
<evidence type="ECO:0000256" key="4">
    <source>
        <dbReference type="ARBA" id="ARBA00022771"/>
    </source>
</evidence>
<accession>A0A1Y3B392</accession>
<evidence type="ECO:0000256" key="5">
    <source>
        <dbReference type="ARBA" id="ARBA00022833"/>
    </source>
</evidence>
<gene>
    <name evidence="14" type="ORF">BLA29_000379</name>
</gene>
<evidence type="ECO:0000259" key="13">
    <source>
        <dbReference type="PROSITE" id="PS51024"/>
    </source>
</evidence>
<feature type="region of interest" description="Disordered" evidence="12">
    <location>
        <begin position="778"/>
        <end position="804"/>
    </location>
</feature>
<evidence type="ECO:0000256" key="1">
    <source>
        <dbReference type="ARBA" id="ARBA00004123"/>
    </source>
</evidence>
<feature type="compositionally biased region" description="Low complexity" evidence="12">
    <location>
        <begin position="623"/>
        <end position="641"/>
    </location>
</feature>
<keyword evidence="4 10" id="KW-0863">Zinc-finger</keyword>
<keyword evidence="5" id="KW-0862">Zinc</keyword>
<evidence type="ECO:0000256" key="6">
    <source>
        <dbReference type="ARBA" id="ARBA00022853"/>
    </source>
</evidence>
<dbReference type="SMART" id="SM00561">
    <property type="entry name" value="MBT"/>
    <property type="match status" value="3"/>
</dbReference>
<evidence type="ECO:0000256" key="9">
    <source>
        <dbReference type="ARBA" id="ARBA00023242"/>
    </source>
</evidence>
<dbReference type="GO" id="GO:0042393">
    <property type="term" value="F:histone binding"/>
    <property type="evidence" value="ECO:0007669"/>
    <property type="project" value="TreeGrafter"/>
</dbReference>
<dbReference type="Proteomes" id="UP000194236">
    <property type="component" value="Unassembled WGS sequence"/>
</dbReference>
<feature type="compositionally biased region" description="Low complexity" evidence="12">
    <location>
        <begin position="598"/>
        <end position="612"/>
    </location>
</feature>
<dbReference type="InterPro" id="IPR013761">
    <property type="entry name" value="SAM/pointed_sf"/>
</dbReference>
<dbReference type="InterPro" id="IPR050548">
    <property type="entry name" value="PcG_chromatin_remod_factors"/>
</dbReference>
<feature type="region of interest" description="Disordered" evidence="12">
    <location>
        <begin position="65"/>
        <end position="94"/>
    </location>
</feature>
<feature type="region of interest" description="Disordered" evidence="12">
    <location>
        <begin position="1864"/>
        <end position="1887"/>
    </location>
</feature>
<evidence type="ECO:0000256" key="12">
    <source>
        <dbReference type="SAM" id="MobiDB-lite"/>
    </source>
</evidence>
<evidence type="ECO:0000256" key="7">
    <source>
        <dbReference type="ARBA" id="ARBA00023015"/>
    </source>
</evidence>
<feature type="region of interest" description="Disordered" evidence="12">
    <location>
        <begin position="1042"/>
        <end position="1082"/>
    </location>
</feature>
<dbReference type="SUPFAM" id="SSF63748">
    <property type="entry name" value="Tudor/PWWP/MBT"/>
    <property type="match status" value="4"/>
</dbReference>
<dbReference type="Pfam" id="PF02820">
    <property type="entry name" value="MBT"/>
    <property type="match status" value="4"/>
</dbReference>
<dbReference type="GO" id="GO:0005634">
    <property type="term" value="C:nucleus"/>
    <property type="evidence" value="ECO:0007669"/>
    <property type="project" value="UniProtKB-SubCell"/>
</dbReference>
<dbReference type="Gene3D" id="2.30.30.140">
    <property type="match status" value="4"/>
</dbReference>
<feature type="repeat" description="MBT" evidence="11">
    <location>
        <begin position="1160"/>
        <end position="1265"/>
    </location>
</feature>
<feature type="region of interest" description="Disordered" evidence="12">
    <location>
        <begin position="1"/>
        <end position="46"/>
    </location>
</feature>
<evidence type="ECO:0000313" key="15">
    <source>
        <dbReference type="Proteomes" id="UP000194236"/>
    </source>
</evidence>
<dbReference type="OrthoDB" id="5800688at2759"/>
<comment type="subcellular location">
    <subcellularLocation>
        <location evidence="1">Nucleus</location>
    </subcellularLocation>
</comment>
<dbReference type="GO" id="GO:0008270">
    <property type="term" value="F:zinc ion binding"/>
    <property type="evidence" value="ECO:0007669"/>
    <property type="project" value="UniProtKB-KW"/>
</dbReference>
<feature type="region of interest" description="Disordered" evidence="12">
    <location>
        <begin position="586"/>
        <end position="642"/>
    </location>
</feature>
<dbReference type="EMBL" id="MUJZ01048715">
    <property type="protein sequence ID" value="OTF74096.1"/>
    <property type="molecule type" value="Genomic_DNA"/>
</dbReference>
<feature type="compositionally biased region" description="Low complexity" evidence="12">
    <location>
        <begin position="781"/>
        <end position="797"/>
    </location>
</feature>
<keyword evidence="15" id="KW-1185">Reference proteome</keyword>
<dbReference type="Gene3D" id="1.10.150.50">
    <property type="entry name" value="Transcription Factor, Ets-1"/>
    <property type="match status" value="1"/>
</dbReference>